<proteinExistence type="predicted"/>
<organism evidence="1">
    <name type="scientific">Anguilla anguilla</name>
    <name type="common">European freshwater eel</name>
    <name type="synonym">Muraena anguilla</name>
    <dbReference type="NCBI Taxonomy" id="7936"/>
    <lineage>
        <taxon>Eukaryota</taxon>
        <taxon>Metazoa</taxon>
        <taxon>Chordata</taxon>
        <taxon>Craniata</taxon>
        <taxon>Vertebrata</taxon>
        <taxon>Euteleostomi</taxon>
        <taxon>Actinopterygii</taxon>
        <taxon>Neopterygii</taxon>
        <taxon>Teleostei</taxon>
        <taxon>Anguilliformes</taxon>
        <taxon>Anguillidae</taxon>
        <taxon>Anguilla</taxon>
    </lineage>
</organism>
<evidence type="ECO:0000313" key="1">
    <source>
        <dbReference type="EMBL" id="JAH27184.1"/>
    </source>
</evidence>
<dbReference type="EMBL" id="GBXM01081393">
    <property type="protein sequence ID" value="JAH27184.1"/>
    <property type="molecule type" value="Transcribed_RNA"/>
</dbReference>
<reference evidence="1" key="2">
    <citation type="journal article" date="2015" name="Fish Shellfish Immunol.">
        <title>Early steps in the European eel (Anguilla anguilla)-Vibrio vulnificus interaction in the gills: Role of the RtxA13 toxin.</title>
        <authorList>
            <person name="Callol A."/>
            <person name="Pajuelo D."/>
            <person name="Ebbesson L."/>
            <person name="Teles M."/>
            <person name="MacKenzie S."/>
            <person name="Amaro C."/>
        </authorList>
    </citation>
    <scope>NUCLEOTIDE SEQUENCE</scope>
</reference>
<name>A0A0E9RDK6_ANGAN</name>
<sequence length="11" mass="1396">MTKVWCREDLD</sequence>
<reference evidence="1" key="1">
    <citation type="submission" date="2014-11" db="EMBL/GenBank/DDBJ databases">
        <authorList>
            <person name="Amaro Gonzalez C."/>
        </authorList>
    </citation>
    <scope>NUCLEOTIDE SEQUENCE</scope>
</reference>
<protein>
    <submittedName>
        <fullName evidence="1">Uncharacterized protein</fullName>
    </submittedName>
</protein>
<accession>A0A0E9RDK6</accession>